<comment type="caution">
    <text evidence="4">The sequence shown here is derived from an EMBL/GenBank/DDBJ whole genome shotgun (WGS) entry which is preliminary data.</text>
</comment>
<evidence type="ECO:0000313" key="5">
    <source>
        <dbReference type="Proteomes" id="UP001153954"/>
    </source>
</evidence>
<feature type="compositionally biased region" description="Basic residues" evidence="2">
    <location>
        <begin position="504"/>
        <end position="524"/>
    </location>
</feature>
<proteinExistence type="predicted"/>
<keyword evidence="3" id="KW-1133">Transmembrane helix</keyword>
<dbReference type="Proteomes" id="UP001153954">
    <property type="component" value="Unassembled WGS sequence"/>
</dbReference>
<feature type="region of interest" description="Disordered" evidence="2">
    <location>
        <begin position="504"/>
        <end position="531"/>
    </location>
</feature>
<keyword evidence="1" id="KW-0175">Coiled coil</keyword>
<organism evidence="4 5">
    <name type="scientific">Euphydryas editha</name>
    <name type="common">Edith's checkerspot</name>
    <dbReference type="NCBI Taxonomy" id="104508"/>
    <lineage>
        <taxon>Eukaryota</taxon>
        <taxon>Metazoa</taxon>
        <taxon>Ecdysozoa</taxon>
        <taxon>Arthropoda</taxon>
        <taxon>Hexapoda</taxon>
        <taxon>Insecta</taxon>
        <taxon>Pterygota</taxon>
        <taxon>Neoptera</taxon>
        <taxon>Endopterygota</taxon>
        <taxon>Lepidoptera</taxon>
        <taxon>Glossata</taxon>
        <taxon>Ditrysia</taxon>
        <taxon>Papilionoidea</taxon>
        <taxon>Nymphalidae</taxon>
        <taxon>Nymphalinae</taxon>
        <taxon>Euphydryas</taxon>
    </lineage>
</organism>
<gene>
    <name evidence="4" type="ORF">EEDITHA_LOCUS21127</name>
</gene>
<dbReference type="EMBL" id="CAKOGL010000030">
    <property type="protein sequence ID" value="CAH2107064.1"/>
    <property type="molecule type" value="Genomic_DNA"/>
</dbReference>
<evidence type="ECO:0000256" key="2">
    <source>
        <dbReference type="SAM" id="MobiDB-lite"/>
    </source>
</evidence>
<keyword evidence="3" id="KW-0472">Membrane</keyword>
<name>A0AAU9V6S6_EUPED</name>
<protein>
    <submittedName>
        <fullName evidence="4">Uncharacterized protein</fullName>
    </submittedName>
</protein>
<feature type="coiled-coil region" evidence="1">
    <location>
        <begin position="613"/>
        <end position="647"/>
    </location>
</feature>
<feature type="compositionally biased region" description="Basic residues" evidence="2">
    <location>
        <begin position="578"/>
        <end position="604"/>
    </location>
</feature>
<feature type="transmembrane region" description="Helical" evidence="3">
    <location>
        <begin position="830"/>
        <end position="850"/>
    </location>
</feature>
<accession>A0AAU9V6S6</accession>
<evidence type="ECO:0000313" key="4">
    <source>
        <dbReference type="EMBL" id="CAH2107064.1"/>
    </source>
</evidence>
<keyword evidence="5" id="KW-1185">Reference proteome</keyword>
<evidence type="ECO:0000256" key="3">
    <source>
        <dbReference type="SAM" id="Phobius"/>
    </source>
</evidence>
<reference evidence="4" key="1">
    <citation type="submission" date="2022-03" db="EMBL/GenBank/DDBJ databases">
        <authorList>
            <person name="Tunstrom K."/>
        </authorList>
    </citation>
    <scope>NUCLEOTIDE SEQUENCE</scope>
</reference>
<dbReference type="AlphaFoldDB" id="A0AAU9V6S6"/>
<keyword evidence="3" id="KW-0812">Transmembrane</keyword>
<feature type="region of interest" description="Disordered" evidence="2">
    <location>
        <begin position="570"/>
        <end position="607"/>
    </location>
</feature>
<sequence length="864" mass="100987">MTKKIKNQSTQNVVKYVEASNVSPPYKIASSSSNTNDTKGKKKRDQVIEPHICKCNDNTKLPKPKTWESITKMYGNTETTVVWDDFGKTRDEFLNSKTRKKEKHKSKNLSEQDYCDKNDAFEHTKLKHSKKHKKSVISFYRKKNKHNIHLKKHKLNKDNLENYSNNVKNMKKESPIIRFEVNRRPAHHHDGTGDSCVGGPCTRGLQDLSNRQKKNYTGYATDKRENSRINRNDQFFEKDSEKEYIFLKSTGKKVKNFLSRCSFIRIFSKQSCLNRPQITEDKSKGEPMFEMKVDSVDMRVLNTSEIKGKLKTLGKIYQNRSCICPSRIKSFGKVKHNVCAKGICENALGNNNQTHFNCKCKGKNNLIVCKDTTCGLKAKKNKKRKKCKLCKSSKHENDYNMAAFEVILDRTNMNILNTQEVGKVLKKASNNEICPTGICNVASKDPNIQLRCSCIGKKIIPMRTECTDETCVRTIKKCKLSDICSRLFSNSEYSVDLNRKNIHDHKKLSIPNQKHKQKTRRQNLKTRSDTYNEKMRIPDKVAHQTKRHGDREDEYHETFCECSVKGTSKKDEKEKKKGNNKRRRKDKITRMKCKSSKIKLKRNRQSTLKTHITKCLQRKRVRCKKQLKEKEKEFKKNEKKARKENLRIRKMIEKKNKIEEPHWNCLTKLVSGTLNLGINLIKGIFSMVFSLITNPIGSYVYVRERARDPSGTLKKISDWFYRTWSNKTTKLSQTVKESNTMNVIADQIEDSALYDSLFANKGRTKDEKLLYKKKKRMRKRRIRKRHDEALYGCRHTLLTTLRKTPHLWFYHICPDLYPQCLSLVTFMTNFFHILIYLLAFICWTPCIVSFELCRAFLCCFLCTG</sequence>
<feature type="region of interest" description="Disordered" evidence="2">
    <location>
        <begin position="1"/>
        <end position="45"/>
    </location>
</feature>
<evidence type="ECO:0000256" key="1">
    <source>
        <dbReference type="SAM" id="Coils"/>
    </source>
</evidence>